<keyword evidence="2" id="KW-1185">Reference proteome</keyword>
<evidence type="ECO:0000313" key="1">
    <source>
        <dbReference type="EMBL" id="KAG9224346.1"/>
    </source>
</evidence>
<reference evidence="1 2" key="1">
    <citation type="journal article" date="2021" name="Appl. Environ. Microbiol.">
        <title>Genetic linkage and physical mapping for an oyster mushroom Pleurotus cornucopiae and QTL analysis for the trait cap color.</title>
        <authorList>
            <person name="Zhang Y."/>
            <person name="Gao W."/>
            <person name="Sonnenberg A."/>
            <person name="Chen Q."/>
            <person name="Zhang J."/>
            <person name="Huang C."/>
        </authorList>
    </citation>
    <scope>NUCLEOTIDE SEQUENCE [LARGE SCALE GENOMIC DNA]</scope>
    <source>
        <strain evidence="1">CCMSSC00406</strain>
    </source>
</reference>
<dbReference type="Proteomes" id="UP000824881">
    <property type="component" value="Unassembled WGS sequence"/>
</dbReference>
<gene>
    <name evidence="1" type="ORF">CCMSSC00406_0007880</name>
</gene>
<accession>A0ACB7J549</accession>
<comment type="caution">
    <text evidence="1">The sequence shown here is derived from an EMBL/GenBank/DDBJ whole genome shotgun (WGS) entry which is preliminary data.</text>
</comment>
<protein>
    <submittedName>
        <fullName evidence="1">Uncharacterized protein</fullName>
    </submittedName>
</protein>
<organism evidence="1 2">
    <name type="scientific">Pleurotus cornucopiae</name>
    <name type="common">Cornucopia mushroom</name>
    <dbReference type="NCBI Taxonomy" id="5321"/>
    <lineage>
        <taxon>Eukaryota</taxon>
        <taxon>Fungi</taxon>
        <taxon>Dikarya</taxon>
        <taxon>Basidiomycota</taxon>
        <taxon>Agaricomycotina</taxon>
        <taxon>Agaricomycetes</taxon>
        <taxon>Agaricomycetidae</taxon>
        <taxon>Agaricales</taxon>
        <taxon>Pleurotineae</taxon>
        <taxon>Pleurotaceae</taxon>
        <taxon>Pleurotus</taxon>
    </lineage>
</organism>
<sequence length="944" mass="106828">MESLDSQLPEDFHYAEIPFETEELVIRSISLQSGFNTRYRVLFCMACGTAAKGVSALLNHLQEKHGSHMKPSHYKKRLSEWIRLPLEDLLDLNSFNKYFLPRYEMARKLSSHPIIKGLPPPVLGFVCKCGHGCPPRIRSGSSSEGKSVIEVAKTALRSHGKGCPELTASEFGLRASGPLVPLQAFSTTGNGARYFQVTQDVKEVGAPLPASALTPADKYLGEVEVLSEKVPLATIGYMNPFYEKYGFSRFLGGFNLAKVYSLIHGDRYRTVLSELYEERMGEPTEELEAWSLEIRVIFSDCRLTHFTPRPLEPPMLPRTRHIYFRMEVCMLDSMLRHLKRPLIGTKQAFYMFNEEQKKSLSSLRDSIDRGSKKCFSSPLCAFLAGTLVDSKSTRRKIALFPPIIAKVQFMLRLLAVRKFRVEFNKAILANSTEKEEAEALILEMRAFAIKYLRDDSMSPFSMMRNFMREASRIVFKDPSETLPIVWCLPDGTFGVEHHVFSLDDIKEALNKGLNDLDSIIQNDVLLGIDLDGVGLAYDPELLVDGMDIRTHRHCVFGAHNNKESQELARILINQHDWLGTTTGHTGGDLVDMDPVASAKWLRSLYKAWRLFLALQHFLKGPPGRATEEVSWNFANTNTSRRHLFVYNHPVRGKLLVLLSDYHKGAGITMAMKHHARALPFRLARAAYNLIHLIRPLEMMVFNRLRNRGADDSSQETKFLELYVTGIFVFCGRRFTSPNPSRNSLAHIWTVENSIEVYEDAAYPEVHAAAEETSGHSVIAGMYNYGRTELEYGGFFRNQQLKVEVYLLLHKLWGVESFSDVPLSKFAKSREQLDGEHPAQAAFRRRGLVFKRQEAQDPEVGVPPSDRQLRSATGGEGRGRVGVPRAQESEPVVSESGRQRSASRSKGSKKLWGHRSRKQWLRQVTNEFERTRAAEAVLGLKPQSP</sequence>
<evidence type="ECO:0000313" key="2">
    <source>
        <dbReference type="Proteomes" id="UP000824881"/>
    </source>
</evidence>
<dbReference type="EMBL" id="WQMT02000004">
    <property type="protein sequence ID" value="KAG9224346.1"/>
    <property type="molecule type" value="Genomic_DNA"/>
</dbReference>
<proteinExistence type="predicted"/>
<name>A0ACB7J549_PLECO</name>